<dbReference type="WBParaSite" id="BPAG_0000846401-mRNA-1">
    <property type="protein sequence ID" value="BPAG_0000846401-mRNA-1"/>
    <property type="gene ID" value="BPAG_0000846401"/>
</dbReference>
<proteinExistence type="predicted"/>
<organism evidence="3">
    <name type="scientific">Brugia pahangi</name>
    <name type="common">Filarial nematode worm</name>
    <dbReference type="NCBI Taxonomy" id="6280"/>
    <lineage>
        <taxon>Eukaryota</taxon>
        <taxon>Metazoa</taxon>
        <taxon>Ecdysozoa</taxon>
        <taxon>Nematoda</taxon>
        <taxon>Chromadorea</taxon>
        <taxon>Rhabditida</taxon>
        <taxon>Spirurina</taxon>
        <taxon>Spiruromorpha</taxon>
        <taxon>Filarioidea</taxon>
        <taxon>Onchocercidae</taxon>
        <taxon>Brugia</taxon>
    </lineage>
</organism>
<sequence length="148" mass="15567">MKMTKEMTTQAEYSTLCVTQKETRSAHLTLGALLSEPVPVNREWTRASCCCCCCCCCYNMTTTAAAAIDMKVVEVAELSMAPSTKSRVRSLPSGVLLAPLAPPPPSSSAAAALAPAAAATAMAETALETEYSVKAERMAYIVLSCMAC</sequence>
<name>A0A0N4TJI8_BRUPA</name>
<reference evidence="1 2" key="2">
    <citation type="submission" date="2018-11" db="EMBL/GenBank/DDBJ databases">
        <authorList>
            <consortium name="Pathogen Informatics"/>
        </authorList>
    </citation>
    <scope>NUCLEOTIDE SEQUENCE [LARGE SCALE GENOMIC DNA]</scope>
</reference>
<reference evidence="3" key="1">
    <citation type="submission" date="2017-02" db="UniProtKB">
        <authorList>
            <consortium name="WormBaseParasite"/>
        </authorList>
    </citation>
    <scope>IDENTIFICATION</scope>
</reference>
<evidence type="ECO:0000313" key="1">
    <source>
        <dbReference type="EMBL" id="VDN89612.1"/>
    </source>
</evidence>
<dbReference type="EMBL" id="UZAD01013134">
    <property type="protein sequence ID" value="VDN89612.1"/>
    <property type="molecule type" value="Genomic_DNA"/>
</dbReference>
<protein>
    <submittedName>
        <fullName evidence="1 3">Uncharacterized protein</fullName>
    </submittedName>
</protein>
<evidence type="ECO:0000313" key="3">
    <source>
        <dbReference type="WBParaSite" id="BPAG_0000846401-mRNA-1"/>
    </source>
</evidence>
<dbReference type="Proteomes" id="UP000278627">
    <property type="component" value="Unassembled WGS sequence"/>
</dbReference>
<gene>
    <name evidence="1" type="ORF">BPAG_LOCUS8426</name>
</gene>
<accession>A0A0N4TJI8</accession>
<keyword evidence="2" id="KW-1185">Reference proteome</keyword>
<evidence type="ECO:0000313" key="2">
    <source>
        <dbReference type="Proteomes" id="UP000278627"/>
    </source>
</evidence>
<dbReference type="AlphaFoldDB" id="A0A0N4TJI8"/>